<proteinExistence type="predicted"/>
<accession>A0A8D9FI86</accession>
<feature type="transmembrane region" description="Helical" evidence="1">
    <location>
        <begin position="59"/>
        <end position="80"/>
    </location>
</feature>
<sequence length="129" mass="14752">MSECHTKCTIIYTQSITHIIIFCSTYVLNIIHIHILLPLEQNVLLCLPYHNMFNVDNRLNILSACSIIMLSATDSVLYSYSSSSDFRCSPLCIFLPMCCCVVLRSSFGQFLFCSLLFCPFPHLTLDVRR</sequence>
<keyword evidence="1" id="KW-1133">Transmembrane helix</keyword>
<organism evidence="2">
    <name type="scientific">Cacopsylla melanoneura</name>
    <dbReference type="NCBI Taxonomy" id="428564"/>
    <lineage>
        <taxon>Eukaryota</taxon>
        <taxon>Metazoa</taxon>
        <taxon>Ecdysozoa</taxon>
        <taxon>Arthropoda</taxon>
        <taxon>Hexapoda</taxon>
        <taxon>Insecta</taxon>
        <taxon>Pterygota</taxon>
        <taxon>Neoptera</taxon>
        <taxon>Paraneoptera</taxon>
        <taxon>Hemiptera</taxon>
        <taxon>Sternorrhyncha</taxon>
        <taxon>Psylloidea</taxon>
        <taxon>Psyllidae</taxon>
        <taxon>Psyllinae</taxon>
        <taxon>Cacopsylla</taxon>
    </lineage>
</organism>
<protein>
    <submittedName>
        <fullName evidence="2">Uncharacterized protein</fullName>
    </submittedName>
</protein>
<reference evidence="2" key="1">
    <citation type="submission" date="2021-05" db="EMBL/GenBank/DDBJ databases">
        <authorList>
            <person name="Alioto T."/>
            <person name="Alioto T."/>
            <person name="Gomez Garrido J."/>
        </authorList>
    </citation>
    <scope>NUCLEOTIDE SEQUENCE</scope>
</reference>
<dbReference type="EMBL" id="HBUF01675354">
    <property type="protein sequence ID" value="CAG6791246.1"/>
    <property type="molecule type" value="Transcribed_RNA"/>
</dbReference>
<evidence type="ECO:0000313" key="2">
    <source>
        <dbReference type="EMBL" id="CAG6791246.1"/>
    </source>
</evidence>
<feature type="transmembrane region" description="Helical" evidence="1">
    <location>
        <begin position="19"/>
        <end position="39"/>
    </location>
</feature>
<dbReference type="AlphaFoldDB" id="A0A8D9FI86"/>
<evidence type="ECO:0000256" key="1">
    <source>
        <dbReference type="SAM" id="Phobius"/>
    </source>
</evidence>
<keyword evidence="1" id="KW-0812">Transmembrane</keyword>
<feature type="transmembrane region" description="Helical" evidence="1">
    <location>
        <begin position="92"/>
        <end position="117"/>
    </location>
</feature>
<name>A0A8D9FI86_9HEMI</name>
<keyword evidence="1" id="KW-0472">Membrane</keyword>